<feature type="non-terminal residue" evidence="1">
    <location>
        <position position="1"/>
    </location>
</feature>
<name>A0AC60NSC6_IXOPE</name>
<accession>A0AC60NSC6</accession>
<proteinExistence type="predicted"/>
<reference evidence="1 2" key="1">
    <citation type="journal article" date="2020" name="Cell">
        <title>Large-Scale Comparative Analyses of Tick Genomes Elucidate Their Genetic Diversity and Vector Capacities.</title>
        <authorList>
            <consortium name="Tick Genome and Microbiome Consortium (TIGMIC)"/>
            <person name="Jia N."/>
            <person name="Wang J."/>
            <person name="Shi W."/>
            <person name="Du L."/>
            <person name="Sun Y."/>
            <person name="Zhan W."/>
            <person name="Jiang J.F."/>
            <person name="Wang Q."/>
            <person name="Zhang B."/>
            <person name="Ji P."/>
            <person name="Bell-Sakyi L."/>
            <person name="Cui X.M."/>
            <person name="Yuan T.T."/>
            <person name="Jiang B.G."/>
            <person name="Yang W.F."/>
            <person name="Lam T.T."/>
            <person name="Chang Q.C."/>
            <person name="Ding S.J."/>
            <person name="Wang X.J."/>
            <person name="Zhu J.G."/>
            <person name="Ruan X.D."/>
            <person name="Zhao L."/>
            <person name="Wei J.T."/>
            <person name="Ye R.Z."/>
            <person name="Que T.C."/>
            <person name="Du C.H."/>
            <person name="Zhou Y.H."/>
            <person name="Cheng J.X."/>
            <person name="Dai P.F."/>
            <person name="Guo W.B."/>
            <person name="Han X.H."/>
            <person name="Huang E.J."/>
            <person name="Li L.F."/>
            <person name="Wei W."/>
            <person name="Gao Y.C."/>
            <person name="Liu J.Z."/>
            <person name="Shao H.Z."/>
            <person name="Wang X."/>
            <person name="Wang C.C."/>
            <person name="Yang T.C."/>
            <person name="Huo Q.B."/>
            <person name="Li W."/>
            <person name="Chen H.Y."/>
            <person name="Chen S.E."/>
            <person name="Zhou L.G."/>
            <person name="Ni X.B."/>
            <person name="Tian J.H."/>
            <person name="Sheng Y."/>
            <person name="Liu T."/>
            <person name="Pan Y.S."/>
            <person name="Xia L.Y."/>
            <person name="Li J."/>
            <person name="Zhao F."/>
            <person name="Cao W.C."/>
        </authorList>
    </citation>
    <scope>NUCLEOTIDE SEQUENCE [LARGE SCALE GENOMIC DNA]</scope>
    <source>
        <strain evidence="1">Iper-2018</strain>
    </source>
</reference>
<evidence type="ECO:0000313" key="1">
    <source>
        <dbReference type="EMBL" id="KAG0410033.1"/>
    </source>
</evidence>
<evidence type="ECO:0000313" key="2">
    <source>
        <dbReference type="Proteomes" id="UP000805193"/>
    </source>
</evidence>
<organism evidence="1 2">
    <name type="scientific">Ixodes persulcatus</name>
    <name type="common">Taiga tick</name>
    <dbReference type="NCBI Taxonomy" id="34615"/>
    <lineage>
        <taxon>Eukaryota</taxon>
        <taxon>Metazoa</taxon>
        <taxon>Ecdysozoa</taxon>
        <taxon>Arthropoda</taxon>
        <taxon>Chelicerata</taxon>
        <taxon>Arachnida</taxon>
        <taxon>Acari</taxon>
        <taxon>Parasitiformes</taxon>
        <taxon>Ixodida</taxon>
        <taxon>Ixodoidea</taxon>
        <taxon>Ixodidae</taxon>
        <taxon>Ixodinae</taxon>
        <taxon>Ixodes</taxon>
    </lineage>
</organism>
<keyword evidence="2" id="KW-1185">Reference proteome</keyword>
<protein>
    <submittedName>
        <fullName evidence="1">Uncharacterized protein</fullName>
    </submittedName>
</protein>
<gene>
    <name evidence="1" type="ORF">HPB47_012856</name>
</gene>
<dbReference type="EMBL" id="JABSTQ010011563">
    <property type="protein sequence ID" value="KAG0410033.1"/>
    <property type="molecule type" value="Genomic_DNA"/>
</dbReference>
<comment type="caution">
    <text evidence="1">The sequence shown here is derived from an EMBL/GenBank/DDBJ whole genome shotgun (WGS) entry which is preliminary data.</text>
</comment>
<sequence>PPRHPPKRKTTTTKDPGPDPRNPFKYYARRQEKLVKTLMKTLFEHVTPSFLGDLSHFNLSGECTYGLFKFIFGIKQLRPWAIKMIDASGKMPEGMFFGSLASFGDLGECLQTHAINKRLNGKLEEYFRGQYCAVNVRPHLPPKPAHYSPKTFLRNLTDEVPLYKNLLGDVSISYFYFTPVRLGFCVPHTCSIHDIQLLVNAVGDLAQVNITVPFCETAHPTVYSTFQMVAICILAVFFCLVLLGTFIDVSPRLVESWRHESPEASLKKKNSTSLIMDIVMAFSAFSNGKRLLSTRTAIGVLEPLHGMRVITMAWIILGHTYFYKSYVLAGGLFEALEYGKSIPFQIVLNVFPAVETFVTMSGILVAYTGLHKLEKCKGSFNLFSYFLHRYLRLTPAFMLVSLLMALLPLTGSGPVWNETLQPYAQSCEKNWWTNLLYIGSWFHRDRMCLPHGWYLSCDMHYYIVAPVIFILMF</sequence>
<dbReference type="Proteomes" id="UP000805193">
    <property type="component" value="Unassembled WGS sequence"/>
</dbReference>
<feature type="non-terminal residue" evidence="1">
    <location>
        <position position="473"/>
    </location>
</feature>